<evidence type="ECO:0000256" key="5">
    <source>
        <dbReference type="ARBA" id="ARBA00022829"/>
    </source>
</evidence>
<accession>E1ZRV0</accession>
<dbReference type="EMBL" id="GL433863">
    <property type="protein sequence ID" value="EFN51525.1"/>
    <property type="molecule type" value="Genomic_DNA"/>
</dbReference>
<proteinExistence type="inferred from homology"/>
<dbReference type="InParanoid" id="E1ZRV0"/>
<comment type="similarity">
    <text evidence="2">Belongs to the SCC4/mau-2 family.</text>
</comment>
<dbReference type="InterPro" id="IPR019440">
    <property type="entry name" value="MAU2"/>
</dbReference>
<evidence type="ECO:0000256" key="4">
    <source>
        <dbReference type="ARBA" id="ARBA00022776"/>
    </source>
</evidence>
<keyword evidence="7" id="KW-0131">Cell cycle</keyword>
<keyword evidence="3" id="KW-0132">Cell division</keyword>
<dbReference type="AlphaFoldDB" id="E1ZRV0"/>
<dbReference type="GO" id="GO:0007064">
    <property type="term" value="P:mitotic sister chromatid cohesion"/>
    <property type="evidence" value="ECO:0007669"/>
    <property type="project" value="InterPro"/>
</dbReference>
<dbReference type="Proteomes" id="UP000008141">
    <property type="component" value="Unassembled WGS sequence"/>
</dbReference>
<dbReference type="OrthoDB" id="5565328at2759"/>
<protein>
    <submittedName>
        <fullName evidence="8">Expressed protein</fullName>
    </submittedName>
</protein>
<evidence type="ECO:0000313" key="9">
    <source>
        <dbReference type="Proteomes" id="UP000008141"/>
    </source>
</evidence>
<keyword evidence="9" id="KW-1185">Reference proteome</keyword>
<dbReference type="GO" id="GO:0005634">
    <property type="term" value="C:nucleus"/>
    <property type="evidence" value="ECO:0007669"/>
    <property type="project" value="UniProtKB-SubCell"/>
</dbReference>
<evidence type="ECO:0000256" key="6">
    <source>
        <dbReference type="ARBA" id="ARBA00023242"/>
    </source>
</evidence>
<organism evidence="9">
    <name type="scientific">Chlorella variabilis</name>
    <name type="common">Green alga</name>
    <dbReference type="NCBI Taxonomy" id="554065"/>
    <lineage>
        <taxon>Eukaryota</taxon>
        <taxon>Viridiplantae</taxon>
        <taxon>Chlorophyta</taxon>
        <taxon>core chlorophytes</taxon>
        <taxon>Trebouxiophyceae</taxon>
        <taxon>Chlorellales</taxon>
        <taxon>Chlorellaceae</taxon>
        <taxon>Chlorella clade</taxon>
        <taxon>Chlorella</taxon>
    </lineage>
</organism>
<evidence type="ECO:0000256" key="2">
    <source>
        <dbReference type="ARBA" id="ARBA00008585"/>
    </source>
</evidence>
<gene>
    <name evidence="8" type="ORF">CHLNCDRAFT_59235</name>
</gene>
<keyword evidence="5" id="KW-0159">Chromosome partition</keyword>
<dbReference type="eggNOG" id="KOG2300">
    <property type="taxonomic scope" value="Eukaryota"/>
</dbReference>
<name>E1ZRV0_CHLVA</name>
<keyword evidence="6" id="KW-0539">Nucleus</keyword>
<dbReference type="STRING" id="554065.E1ZRV0"/>
<evidence type="ECO:0000256" key="3">
    <source>
        <dbReference type="ARBA" id="ARBA00022618"/>
    </source>
</evidence>
<dbReference type="GeneID" id="17350955"/>
<dbReference type="PANTHER" id="PTHR21394">
    <property type="entry name" value="MAU2 CHROMATID COHESION FACTOR HOMOLOG"/>
    <property type="match status" value="1"/>
</dbReference>
<dbReference type="GO" id="GO:0051301">
    <property type="term" value="P:cell division"/>
    <property type="evidence" value="ECO:0007669"/>
    <property type="project" value="UniProtKB-KW"/>
</dbReference>
<dbReference type="GO" id="GO:0007059">
    <property type="term" value="P:chromosome segregation"/>
    <property type="evidence" value="ECO:0007669"/>
    <property type="project" value="UniProtKB-KW"/>
</dbReference>
<evidence type="ECO:0000256" key="1">
    <source>
        <dbReference type="ARBA" id="ARBA00004123"/>
    </source>
</evidence>
<sequence>MLEQSRLLFILANQFASQQAYRQAVHCLTAICSQRSELPSVLALARLQLASLLLDRFDNFQEAKALLLIAEQDLRQGHHLLRSEVWDALARCNQKLGAVAAEHKALSLGLKACQQGATSKDEDALAHWRTYFYFKLAEHSMMHEGQDAATDQLHLLDNQGLTHAERVLHLLCRATLHLCACEPTAAAAIVEELSPLIEKAGQGNSLLHKQLRCHYSVLYIAMVVAAGRVNDLKQAHEVVEQQLAQCGIDMEARETQLGVQAIWEGRIFCHLRLLVVEQQVLAALVASRFAQAGELLAELIALLDRFPRHYAHSVQQHAAASAHFQAVLQSDAKHLHDAAAVAAALAELHGSEGPTGLHRAVELLQQRGLTELTHTLSLTVHDRTAALVVNALVAQRSGDDSNARVLLTKALKTAHAHLGSTQMVAQVLNCLAPIQATKGDRAGAEQMLGSATTLGKAQGDLPTLVCSSRALLRIFSVSPDNAQRSSKQREYTERKAGDLHAAVARAAAAPSHATLLAWAPSQHP</sequence>
<comment type="subcellular location">
    <subcellularLocation>
        <location evidence="1">Nucleus</location>
    </subcellularLocation>
</comment>
<reference evidence="8 9" key="1">
    <citation type="journal article" date="2010" name="Plant Cell">
        <title>The Chlorella variabilis NC64A genome reveals adaptation to photosymbiosis, coevolution with viruses, and cryptic sex.</title>
        <authorList>
            <person name="Blanc G."/>
            <person name="Duncan G."/>
            <person name="Agarkova I."/>
            <person name="Borodovsky M."/>
            <person name="Gurnon J."/>
            <person name="Kuo A."/>
            <person name="Lindquist E."/>
            <person name="Lucas S."/>
            <person name="Pangilinan J."/>
            <person name="Polle J."/>
            <person name="Salamov A."/>
            <person name="Terry A."/>
            <person name="Yamada T."/>
            <person name="Dunigan D.D."/>
            <person name="Grigoriev I.V."/>
            <person name="Claverie J.M."/>
            <person name="Van Etten J.L."/>
        </authorList>
    </citation>
    <scope>NUCLEOTIDE SEQUENCE [LARGE SCALE GENOMIC DNA]</scope>
    <source>
        <strain evidence="8 9">NC64A</strain>
    </source>
</reference>
<evidence type="ECO:0000313" key="8">
    <source>
        <dbReference type="EMBL" id="EFN51525.1"/>
    </source>
</evidence>
<keyword evidence="4" id="KW-0498">Mitosis</keyword>
<dbReference type="KEGG" id="cvr:CHLNCDRAFT_59235"/>
<evidence type="ECO:0000256" key="7">
    <source>
        <dbReference type="ARBA" id="ARBA00023306"/>
    </source>
</evidence>
<dbReference type="RefSeq" id="XP_005843627.1">
    <property type="nucleotide sequence ID" value="XM_005843565.1"/>
</dbReference>